<dbReference type="EMBL" id="CP053642">
    <property type="protein sequence ID" value="QKD78960.1"/>
    <property type="molecule type" value="Genomic_DNA"/>
</dbReference>
<evidence type="ECO:0000313" key="3">
    <source>
        <dbReference type="Proteomes" id="UP000504752"/>
    </source>
</evidence>
<organism evidence="2 3">
    <name type="scientific">Actinomyces marmotae</name>
    <dbReference type="NCBI Taxonomy" id="2737173"/>
    <lineage>
        <taxon>Bacteria</taxon>
        <taxon>Bacillati</taxon>
        <taxon>Actinomycetota</taxon>
        <taxon>Actinomycetes</taxon>
        <taxon>Actinomycetales</taxon>
        <taxon>Actinomycetaceae</taxon>
        <taxon>Actinomyces</taxon>
    </lineage>
</organism>
<protein>
    <submittedName>
        <fullName evidence="2">Uncharacterized protein</fullName>
    </submittedName>
</protein>
<feature type="region of interest" description="Disordered" evidence="1">
    <location>
        <begin position="119"/>
        <end position="147"/>
    </location>
</feature>
<evidence type="ECO:0000313" key="2">
    <source>
        <dbReference type="EMBL" id="QKD78960.1"/>
    </source>
</evidence>
<feature type="compositionally biased region" description="Basic and acidic residues" evidence="1">
    <location>
        <begin position="126"/>
        <end position="138"/>
    </location>
</feature>
<gene>
    <name evidence="2" type="ORF">HPC72_00595</name>
</gene>
<accession>A0A6M8B2S7</accession>
<evidence type="ECO:0000256" key="1">
    <source>
        <dbReference type="SAM" id="MobiDB-lite"/>
    </source>
</evidence>
<dbReference type="AlphaFoldDB" id="A0A6M8B2S7"/>
<proteinExistence type="predicted"/>
<reference evidence="2 3" key="1">
    <citation type="submission" date="2020-05" db="EMBL/GenBank/DDBJ databases">
        <title>Actinomyces sp. zg-325.</title>
        <authorList>
            <person name="Yang C."/>
        </authorList>
    </citation>
    <scope>NUCLEOTIDE SEQUENCE [LARGE SCALE GENOMIC DNA]</scope>
    <source>
        <strain evidence="3">zg-325</strain>
    </source>
</reference>
<dbReference type="KEGG" id="amam:HPC72_00595"/>
<dbReference type="Proteomes" id="UP000504752">
    <property type="component" value="Chromosome"/>
</dbReference>
<keyword evidence="3" id="KW-1185">Reference proteome</keyword>
<dbReference type="RefSeq" id="WP_159522652.1">
    <property type="nucleotide sequence ID" value="NZ_CP053642.1"/>
</dbReference>
<sequence length="147" mass="16306">MPRIATIITPDVPDITLILGVAMARFEHATIRREEDGSAVMLFDDADAFTPALHVPRPFVVSDPREVLRLHDVVLPPEWRPVILTVCAVGTGELFDPYLDIVQDAAIMSGGIVSLNGRQMPPPEDWPWHRGADGRWEPDPDLPGARR</sequence>
<name>A0A6M8B2S7_9ACTO</name>